<dbReference type="Pfam" id="PF14432">
    <property type="entry name" value="DYW_deaminase"/>
    <property type="match status" value="1"/>
</dbReference>
<name>A0A438HZ33_VITVI</name>
<evidence type="ECO:0000259" key="2">
    <source>
        <dbReference type="Pfam" id="PF14432"/>
    </source>
</evidence>
<comment type="similarity">
    <text evidence="1">Belongs to the PPR family. PCMP-H subfamily.</text>
</comment>
<evidence type="ECO:0000313" key="3">
    <source>
        <dbReference type="EMBL" id="RVW89640.1"/>
    </source>
</evidence>
<evidence type="ECO:0000256" key="1">
    <source>
        <dbReference type="ARBA" id="ARBA00006643"/>
    </source>
</evidence>
<comment type="caution">
    <text evidence="3">The sequence shown here is derived from an EMBL/GenBank/DDBJ whole genome shotgun (WGS) entry which is preliminary data.</text>
</comment>
<gene>
    <name evidence="3" type="primary">PCMP-H49_2</name>
    <name evidence="3" type="ORF">CK203_036384</name>
</gene>
<accession>A0A438HZ33</accession>
<dbReference type="GO" id="GO:0008270">
    <property type="term" value="F:zinc ion binding"/>
    <property type="evidence" value="ECO:0007669"/>
    <property type="project" value="InterPro"/>
</dbReference>
<evidence type="ECO:0000313" key="4">
    <source>
        <dbReference type="Proteomes" id="UP000288805"/>
    </source>
</evidence>
<dbReference type="AlphaFoldDB" id="A0A438HZ33"/>
<feature type="domain" description="DYW" evidence="2">
    <location>
        <begin position="6"/>
        <end position="88"/>
    </location>
</feature>
<organism evidence="3 4">
    <name type="scientific">Vitis vinifera</name>
    <name type="common">Grape</name>
    <dbReference type="NCBI Taxonomy" id="29760"/>
    <lineage>
        <taxon>Eukaryota</taxon>
        <taxon>Viridiplantae</taxon>
        <taxon>Streptophyta</taxon>
        <taxon>Embryophyta</taxon>
        <taxon>Tracheophyta</taxon>
        <taxon>Spermatophyta</taxon>
        <taxon>Magnoliopsida</taxon>
        <taxon>eudicotyledons</taxon>
        <taxon>Gunneridae</taxon>
        <taxon>Pentapetalae</taxon>
        <taxon>rosids</taxon>
        <taxon>Vitales</taxon>
        <taxon>Vitaceae</taxon>
        <taxon>Viteae</taxon>
        <taxon>Vitis</taxon>
    </lineage>
</organism>
<reference evidence="3 4" key="1">
    <citation type="journal article" date="2018" name="PLoS Genet.">
        <title>Population sequencing reveals clonal diversity and ancestral inbreeding in the grapevine cultivar Chardonnay.</title>
        <authorList>
            <person name="Roach M.J."/>
            <person name="Johnson D.L."/>
            <person name="Bohlmann J."/>
            <person name="van Vuuren H.J."/>
            <person name="Jones S.J."/>
            <person name="Pretorius I.S."/>
            <person name="Schmidt S.A."/>
            <person name="Borneman A.R."/>
        </authorList>
    </citation>
    <scope>NUCLEOTIDE SEQUENCE [LARGE SCALE GENOMIC DNA]</scope>
    <source>
        <strain evidence="4">cv. Chardonnay</strain>
        <tissue evidence="3">Leaf</tissue>
    </source>
</reference>
<sequence>MTKEAGYVPDTSFALHDMDEEQKEYNLWNHSERLALAFGLINTPESSTLRIFKNLRVCGDCHSVYKFVSGIVGRKIVLRDPYRFHHFSVVASKIKIGTSLSITDNKARKLMEETSSKRNPGFSFYQSTKMRIPLLQVPFNTARYCHSLSEHDSHSAVKETCTESVVILGRNVIRTSGTKLPLFRGASSGRLSAGAISPAPFSCLEFRWMFEKQISTYSLSDL</sequence>
<proteinExistence type="inferred from homology"/>
<dbReference type="EMBL" id="QGNW01000162">
    <property type="protein sequence ID" value="RVW89640.1"/>
    <property type="molecule type" value="Genomic_DNA"/>
</dbReference>
<dbReference type="Proteomes" id="UP000288805">
    <property type="component" value="Unassembled WGS sequence"/>
</dbReference>
<protein>
    <submittedName>
        <fullName evidence="3">Pentatricopeptide repeat-containing protein, mitochondrial</fullName>
    </submittedName>
</protein>
<dbReference type="InterPro" id="IPR032867">
    <property type="entry name" value="DYW_dom"/>
</dbReference>